<dbReference type="SMART" id="SM00530">
    <property type="entry name" value="HTH_XRE"/>
    <property type="match status" value="2"/>
</dbReference>
<dbReference type="Proteomes" id="UP000002247">
    <property type="component" value="Chromosome"/>
</dbReference>
<dbReference type="Pfam" id="PF01381">
    <property type="entry name" value="HTH_3"/>
    <property type="match status" value="2"/>
</dbReference>
<evidence type="ECO:0000259" key="3">
    <source>
        <dbReference type="PROSITE" id="PS50943"/>
    </source>
</evidence>
<dbReference type="InterPro" id="IPR001387">
    <property type="entry name" value="Cro/C1-type_HTH"/>
</dbReference>
<dbReference type="PROSITE" id="PS50943">
    <property type="entry name" value="HTH_CROC1"/>
    <property type="match status" value="2"/>
</dbReference>
<feature type="region of interest" description="Disordered" evidence="2">
    <location>
        <begin position="229"/>
        <end position="258"/>
    </location>
</feature>
<dbReference type="SUPFAM" id="SSF47413">
    <property type="entry name" value="lambda repressor-like DNA-binding domains"/>
    <property type="match status" value="2"/>
</dbReference>
<protein>
    <submittedName>
        <fullName evidence="4">Transcriptional regulator, XRE family</fullName>
    </submittedName>
</protein>
<keyword evidence="1" id="KW-0238">DNA-binding</keyword>
<gene>
    <name evidence="4" type="ordered locus">Srot_1738</name>
</gene>
<organism evidence="4 5">
    <name type="scientific">Segniliparus rotundus (strain ATCC BAA-972 / CDC 1076 / CIP 108378 / DSM 44985 / JCM 13578)</name>
    <dbReference type="NCBI Taxonomy" id="640132"/>
    <lineage>
        <taxon>Bacteria</taxon>
        <taxon>Bacillati</taxon>
        <taxon>Actinomycetota</taxon>
        <taxon>Actinomycetes</taxon>
        <taxon>Mycobacteriales</taxon>
        <taxon>Segniliparaceae</taxon>
        <taxon>Segniliparus</taxon>
    </lineage>
</organism>
<evidence type="ECO:0000256" key="1">
    <source>
        <dbReference type="ARBA" id="ARBA00023125"/>
    </source>
</evidence>
<dbReference type="KEGG" id="srt:Srot_1738"/>
<reference evidence="4 5" key="1">
    <citation type="journal article" date="2010" name="Stand. Genomic Sci.">
        <title>Complete genome sequence of Segniliparus rotundus type strain (CDC 1076).</title>
        <authorList>
            <person name="Sikorski J."/>
            <person name="Lapidus A."/>
            <person name="Copeland A."/>
            <person name="Misra M."/>
            <person name="Glavina Del Rio T."/>
            <person name="Nolan M."/>
            <person name="Lucas S."/>
            <person name="Chen F."/>
            <person name="Tice H."/>
            <person name="Cheng J.F."/>
            <person name="Jando M."/>
            <person name="Schneider S."/>
            <person name="Bruce D."/>
            <person name="Goodwin L."/>
            <person name="Pitluck S."/>
            <person name="Liolios K."/>
            <person name="Mikhailova N."/>
            <person name="Pati A."/>
            <person name="Ivanova N."/>
            <person name="Mavromatis K."/>
            <person name="Chen A."/>
            <person name="Palaniappan K."/>
            <person name="Chertkov O."/>
            <person name="Land M."/>
            <person name="Hauser L."/>
            <person name="Chang Y.J."/>
            <person name="Jeffries C.D."/>
            <person name="Brettin T."/>
            <person name="Detter J.C."/>
            <person name="Han C."/>
            <person name="Rohde M."/>
            <person name="Goker M."/>
            <person name="Bristow J."/>
            <person name="Eisen J.A."/>
            <person name="Markowitz V."/>
            <person name="Hugenholtz P."/>
            <person name="Kyrpides N.C."/>
            <person name="Klenk H.P."/>
        </authorList>
    </citation>
    <scope>NUCLEOTIDE SEQUENCE [LARGE SCALE GENOMIC DNA]</scope>
    <source>
        <strain evidence="5">ATCC BAA-972 / CDC 1076 / CIP 108378 / DSM 44985 / JCM 13578</strain>
    </source>
</reference>
<name>D6Z8B8_SEGRD</name>
<dbReference type="HOGENOM" id="CLU_1077260_0_0_11"/>
<sequence>MATTKRQLDGVALRRARIASGLTTAELAHKLHVSVEAVYHWETGITQPSAKNLPKVAAAVNSSIADLCGNPDRATTLADLRLAAGLTQIDLAEKLGTNKSMISVWERGKSAVPNEKVVQYATALGVSVGDVFDAIAAVVPAEFVGFTNDEVRIGELLVGGNRYFYAASPDSRYEVQVDYWGGMTNLKLGADAVDAPTVSRHMTVLALRAQEEAAHARLEELRELLGDEPAEGGLSRKWPTRGEMARARLQARKRPEPE</sequence>
<dbReference type="GO" id="GO:0003677">
    <property type="term" value="F:DNA binding"/>
    <property type="evidence" value="ECO:0007669"/>
    <property type="project" value="UniProtKB-KW"/>
</dbReference>
<dbReference type="InterPro" id="IPR010982">
    <property type="entry name" value="Lambda_DNA-bd_dom_sf"/>
</dbReference>
<evidence type="ECO:0000313" key="5">
    <source>
        <dbReference type="Proteomes" id="UP000002247"/>
    </source>
</evidence>
<evidence type="ECO:0000313" key="4">
    <source>
        <dbReference type="EMBL" id="ADG98198.1"/>
    </source>
</evidence>
<dbReference type="PANTHER" id="PTHR46558:SF4">
    <property type="entry name" value="DNA-BIDING PHAGE PROTEIN"/>
    <property type="match status" value="1"/>
</dbReference>
<accession>D6Z8B8</accession>
<dbReference type="AlphaFoldDB" id="D6Z8B8"/>
<feature type="domain" description="HTH cro/C1-type" evidence="3">
    <location>
        <begin position="13"/>
        <end position="67"/>
    </location>
</feature>
<evidence type="ECO:0000256" key="2">
    <source>
        <dbReference type="SAM" id="MobiDB-lite"/>
    </source>
</evidence>
<feature type="domain" description="HTH cro/C1-type" evidence="3">
    <location>
        <begin position="77"/>
        <end position="131"/>
    </location>
</feature>
<keyword evidence="5" id="KW-1185">Reference proteome</keyword>
<dbReference type="EMBL" id="CP001958">
    <property type="protein sequence ID" value="ADG98198.1"/>
    <property type="molecule type" value="Genomic_DNA"/>
</dbReference>
<proteinExistence type="predicted"/>
<dbReference type="OrthoDB" id="4292432at2"/>
<dbReference type="Gene3D" id="1.10.260.40">
    <property type="entry name" value="lambda repressor-like DNA-binding domains"/>
    <property type="match status" value="2"/>
</dbReference>
<dbReference type="eggNOG" id="COG1396">
    <property type="taxonomic scope" value="Bacteria"/>
</dbReference>
<dbReference type="RefSeq" id="WP_013138651.1">
    <property type="nucleotide sequence ID" value="NC_014168.1"/>
</dbReference>
<dbReference type="CDD" id="cd00093">
    <property type="entry name" value="HTH_XRE"/>
    <property type="match status" value="2"/>
</dbReference>
<dbReference type="PANTHER" id="PTHR46558">
    <property type="entry name" value="TRACRIPTIONAL REGULATORY PROTEIN-RELATED-RELATED"/>
    <property type="match status" value="1"/>
</dbReference>